<keyword evidence="2" id="KW-1185">Reference proteome</keyword>
<sequence>MLIDIIMKIIRLLIITATCLLLSACVHKVVTTPAKIAYKTTKGVVKGGIAVGKAITGKKDKQDKKENDKE</sequence>
<dbReference type="STRING" id="34061.B0189_00990"/>
<proteinExistence type="predicted"/>
<evidence type="ECO:0008006" key="3">
    <source>
        <dbReference type="Google" id="ProtNLM"/>
    </source>
</evidence>
<reference evidence="2" key="1">
    <citation type="submission" date="2017-01" db="EMBL/GenBank/DDBJ databases">
        <authorList>
            <person name="Varghese N."/>
            <person name="Submissions S."/>
        </authorList>
    </citation>
    <scope>NUCLEOTIDE SEQUENCE [LARGE SCALE GENOMIC DNA]</scope>
    <source>
        <strain evidence="2">DSM 21768</strain>
    </source>
</reference>
<dbReference type="NCBIfam" id="NF038104">
    <property type="entry name" value="lipo_NF038104"/>
    <property type="match status" value="1"/>
</dbReference>
<dbReference type="AlphaFoldDB" id="A0A1N7DBQ2"/>
<dbReference type="EMBL" id="FTNU01000001">
    <property type="protein sequence ID" value="SIR73175.1"/>
    <property type="molecule type" value="Genomic_DNA"/>
</dbReference>
<organism evidence="1 2">
    <name type="scientific">Moraxella cuniculi DSM 21768</name>
    <dbReference type="NCBI Taxonomy" id="1122245"/>
    <lineage>
        <taxon>Bacteria</taxon>
        <taxon>Pseudomonadati</taxon>
        <taxon>Pseudomonadota</taxon>
        <taxon>Gammaproteobacteria</taxon>
        <taxon>Moraxellales</taxon>
        <taxon>Moraxellaceae</taxon>
        <taxon>Moraxella</taxon>
    </lineage>
</organism>
<evidence type="ECO:0000313" key="1">
    <source>
        <dbReference type="EMBL" id="SIR73175.1"/>
    </source>
</evidence>
<protein>
    <recommendedName>
        <fullName evidence="3">Lipoprotein</fullName>
    </recommendedName>
</protein>
<accession>A0A1N7DBQ2</accession>
<evidence type="ECO:0000313" key="2">
    <source>
        <dbReference type="Proteomes" id="UP000187495"/>
    </source>
</evidence>
<dbReference type="Proteomes" id="UP000187495">
    <property type="component" value="Unassembled WGS sequence"/>
</dbReference>
<name>A0A1N7DBQ2_9GAMM</name>
<gene>
    <name evidence="1" type="ORF">SAMN02745664_101141</name>
</gene>